<evidence type="ECO:0000256" key="1">
    <source>
        <dbReference type="SAM" id="Coils"/>
    </source>
</evidence>
<gene>
    <name evidence="3" type="ORF">WJX72_001015</name>
</gene>
<feature type="compositionally biased region" description="Polar residues" evidence="2">
    <location>
        <begin position="250"/>
        <end position="259"/>
    </location>
</feature>
<proteinExistence type="predicted"/>
<keyword evidence="4" id="KW-1185">Reference proteome</keyword>
<feature type="coiled-coil region" evidence="1">
    <location>
        <begin position="64"/>
        <end position="184"/>
    </location>
</feature>
<comment type="caution">
    <text evidence="3">The sequence shown here is derived from an EMBL/GenBank/DDBJ whole genome shotgun (WGS) entry which is preliminary data.</text>
</comment>
<keyword evidence="1" id="KW-0175">Coiled coil</keyword>
<evidence type="ECO:0000256" key="2">
    <source>
        <dbReference type="SAM" id="MobiDB-lite"/>
    </source>
</evidence>
<evidence type="ECO:0000313" key="4">
    <source>
        <dbReference type="Proteomes" id="UP001489004"/>
    </source>
</evidence>
<accession>A0AAW1PW01</accession>
<feature type="region of interest" description="Disordered" evidence="2">
    <location>
        <begin position="249"/>
        <end position="269"/>
    </location>
</feature>
<name>A0AAW1PW01_9CHLO</name>
<evidence type="ECO:0000313" key="3">
    <source>
        <dbReference type="EMBL" id="KAK9814128.1"/>
    </source>
</evidence>
<dbReference type="EMBL" id="JALJOR010000007">
    <property type="protein sequence ID" value="KAK9814128.1"/>
    <property type="molecule type" value="Genomic_DNA"/>
</dbReference>
<protein>
    <submittedName>
        <fullName evidence="3">Uncharacterized protein</fullName>
    </submittedName>
</protein>
<dbReference type="AlphaFoldDB" id="A0AAW1PW01"/>
<organism evidence="3 4">
    <name type="scientific">[Myrmecia] bisecta</name>
    <dbReference type="NCBI Taxonomy" id="41462"/>
    <lineage>
        <taxon>Eukaryota</taxon>
        <taxon>Viridiplantae</taxon>
        <taxon>Chlorophyta</taxon>
        <taxon>core chlorophytes</taxon>
        <taxon>Trebouxiophyceae</taxon>
        <taxon>Trebouxiales</taxon>
        <taxon>Trebouxiaceae</taxon>
        <taxon>Myrmecia</taxon>
    </lineage>
</organism>
<sequence length="269" mass="29281">MAELAEETAQLRSTTGAAVSLQQEATGALGSARAAAEKASTAAQRHQAAVAALTADNLVFLMRLKRCEAELSAAVRERDVLRLAVEEQRGPWLDDVRAGVEEKVGAALRRVEELEVQLEAAHAAHTAAAERAAEERAELEEFLQTSRHAEADLAARWGTAGSETKRLQAELLAAKAIASEAQQRAADLAAEHRVFMETIRSMRQECTESLLKEEAALGQLQRLKDQVTAAQDQIASLQDELEAKQEELSMQRSVNQEQAIDTGLRRPLV</sequence>
<dbReference type="Proteomes" id="UP001489004">
    <property type="component" value="Unassembled WGS sequence"/>
</dbReference>
<reference evidence="3 4" key="1">
    <citation type="journal article" date="2024" name="Nat. Commun.">
        <title>Phylogenomics reveals the evolutionary origins of lichenization in chlorophyte algae.</title>
        <authorList>
            <person name="Puginier C."/>
            <person name="Libourel C."/>
            <person name="Otte J."/>
            <person name="Skaloud P."/>
            <person name="Haon M."/>
            <person name="Grisel S."/>
            <person name="Petersen M."/>
            <person name="Berrin J.G."/>
            <person name="Delaux P.M."/>
            <person name="Dal Grande F."/>
            <person name="Keller J."/>
        </authorList>
    </citation>
    <scope>NUCLEOTIDE SEQUENCE [LARGE SCALE GENOMIC DNA]</scope>
    <source>
        <strain evidence="3 4">SAG 2043</strain>
    </source>
</reference>